<dbReference type="EMBL" id="CM039439">
    <property type="protein sequence ID" value="KAI4296714.1"/>
    <property type="molecule type" value="Genomic_DNA"/>
</dbReference>
<keyword evidence="2" id="KW-1185">Reference proteome</keyword>
<dbReference type="Proteomes" id="UP000828941">
    <property type="component" value="Chromosome 14"/>
</dbReference>
<evidence type="ECO:0000313" key="2">
    <source>
        <dbReference type="Proteomes" id="UP000828941"/>
    </source>
</evidence>
<accession>A0ACB9KHP3</accession>
<comment type="caution">
    <text evidence="1">The sequence shown here is derived from an EMBL/GenBank/DDBJ whole genome shotgun (WGS) entry which is preliminary data.</text>
</comment>
<reference evidence="1 2" key="1">
    <citation type="journal article" date="2022" name="DNA Res.">
        <title>Chromosomal-level genome assembly of the orchid tree Bauhinia variegata (Leguminosae; Cercidoideae) supports the allotetraploid origin hypothesis of Bauhinia.</title>
        <authorList>
            <person name="Zhong Y."/>
            <person name="Chen Y."/>
            <person name="Zheng D."/>
            <person name="Pang J."/>
            <person name="Liu Y."/>
            <person name="Luo S."/>
            <person name="Meng S."/>
            <person name="Qian L."/>
            <person name="Wei D."/>
            <person name="Dai S."/>
            <person name="Zhou R."/>
        </authorList>
    </citation>
    <scope>NUCLEOTIDE SEQUENCE [LARGE SCALE GENOMIC DNA]</scope>
    <source>
        <strain evidence="1">BV-YZ2020</strain>
    </source>
</reference>
<organism evidence="1 2">
    <name type="scientific">Bauhinia variegata</name>
    <name type="common">Purple orchid tree</name>
    <name type="synonym">Phanera variegata</name>
    <dbReference type="NCBI Taxonomy" id="167791"/>
    <lineage>
        <taxon>Eukaryota</taxon>
        <taxon>Viridiplantae</taxon>
        <taxon>Streptophyta</taxon>
        <taxon>Embryophyta</taxon>
        <taxon>Tracheophyta</taxon>
        <taxon>Spermatophyta</taxon>
        <taxon>Magnoliopsida</taxon>
        <taxon>eudicotyledons</taxon>
        <taxon>Gunneridae</taxon>
        <taxon>Pentapetalae</taxon>
        <taxon>rosids</taxon>
        <taxon>fabids</taxon>
        <taxon>Fabales</taxon>
        <taxon>Fabaceae</taxon>
        <taxon>Cercidoideae</taxon>
        <taxon>Cercideae</taxon>
        <taxon>Bauhiniinae</taxon>
        <taxon>Bauhinia</taxon>
    </lineage>
</organism>
<sequence>MVEIAVTCLRSFLKLVNCVMGMVGIAMILYGLWLLRAWQREIQNTSPFHDFTSISPWFACTSLGSGAVLCVITCLGHIATNSRNGCCLSCYMLIIILILLLEGAVTADILLNSNWEKDLPEDPTGKLDDLKHFVKSNFEICKLVGLVIISSQGLSILLAMALKAVIQNHGPNYDSEYDYGPARLPLIKHDAQPPQFSSGKLKNACQIFHPSSRNFSYHYGKEAVTSAQGQ</sequence>
<gene>
    <name evidence="1" type="ORF">L6164_036650</name>
</gene>
<name>A0ACB9KHP3_BAUVA</name>
<protein>
    <submittedName>
        <fullName evidence="1">Uncharacterized protein</fullName>
    </submittedName>
</protein>
<evidence type="ECO:0000313" key="1">
    <source>
        <dbReference type="EMBL" id="KAI4296714.1"/>
    </source>
</evidence>
<proteinExistence type="predicted"/>